<accession>A0A1Q3AEC9</accession>
<dbReference type="GO" id="GO:0005816">
    <property type="term" value="C:spindle pole body"/>
    <property type="evidence" value="ECO:0007669"/>
    <property type="project" value="TreeGrafter"/>
</dbReference>
<feature type="compositionally biased region" description="Low complexity" evidence="13">
    <location>
        <begin position="374"/>
        <end position="383"/>
    </location>
</feature>
<evidence type="ECO:0000256" key="13">
    <source>
        <dbReference type="SAM" id="MobiDB-lite"/>
    </source>
</evidence>
<keyword evidence="9" id="KW-0811">Translocation</keyword>
<evidence type="ECO:0000256" key="6">
    <source>
        <dbReference type="ARBA" id="ARBA00022816"/>
    </source>
</evidence>
<evidence type="ECO:0000256" key="1">
    <source>
        <dbReference type="ARBA" id="ARBA00004232"/>
    </source>
</evidence>
<dbReference type="GO" id="GO:0031965">
    <property type="term" value="C:nuclear membrane"/>
    <property type="evidence" value="ECO:0007669"/>
    <property type="project" value="UniProtKB-SubCell"/>
</dbReference>
<evidence type="ECO:0000256" key="4">
    <source>
        <dbReference type="ARBA" id="ARBA00022448"/>
    </source>
</evidence>
<keyword evidence="5 14" id="KW-0812">Transmembrane</keyword>
<evidence type="ECO:0000313" key="16">
    <source>
        <dbReference type="Proteomes" id="UP000187013"/>
    </source>
</evidence>
<feature type="compositionally biased region" description="Polar residues" evidence="13">
    <location>
        <begin position="385"/>
        <end position="396"/>
    </location>
</feature>
<keyword evidence="8 14" id="KW-1133">Transmembrane helix</keyword>
<evidence type="ECO:0000256" key="12">
    <source>
        <dbReference type="ARBA" id="ARBA00023242"/>
    </source>
</evidence>
<keyword evidence="4" id="KW-0813">Transport</keyword>
<dbReference type="GO" id="GO:0015031">
    <property type="term" value="P:protein transport"/>
    <property type="evidence" value="ECO:0007669"/>
    <property type="project" value="UniProtKB-KW"/>
</dbReference>
<keyword evidence="11 14" id="KW-0472">Membrane</keyword>
<dbReference type="Proteomes" id="UP000187013">
    <property type="component" value="Unassembled WGS sequence"/>
</dbReference>
<evidence type="ECO:0000256" key="2">
    <source>
        <dbReference type="ARBA" id="ARBA00004567"/>
    </source>
</evidence>
<dbReference type="GO" id="GO:0070762">
    <property type="term" value="C:nuclear pore transmembrane ring"/>
    <property type="evidence" value="ECO:0007669"/>
    <property type="project" value="TreeGrafter"/>
</dbReference>
<dbReference type="GO" id="GO:0006999">
    <property type="term" value="P:nuclear pore organization"/>
    <property type="evidence" value="ECO:0007669"/>
    <property type="project" value="TreeGrafter"/>
</dbReference>
<dbReference type="GO" id="GO:0106166">
    <property type="term" value="F:spindle pole body-nuclear membrane anchor activity"/>
    <property type="evidence" value="ECO:0007669"/>
    <property type="project" value="TreeGrafter"/>
</dbReference>
<sequence length="609" mass="68352">MLESPVPLSSRYSYHTIFSDICKTRFNHLVTRLSLTLTFFQALVIVFFSRGQQTHLEWLVALPLRFVLLYQCFLLIVITRKNYLHVDFKGYSNVVKLILGQTFSVSTVVYQLIYSLYCFLFSLAVSDCLGLTSMNSSQPFTQSYRLHVWVLIPMLYTLQHCLFDLDRLSFNFETHFQSPQQYIASRVRKILIKSGILSIILAGLAPLALASSSSYWSIGFKNNFKLILLAFWEIANLEFINIAFNAHMSIGCLHKGKPISSLSSTPMETLATGLNSKKQFTKLTAFQELSYRATSSDLSLRLPLYHTRYRNTHIWPVILRESLLVIQETNDTVTKYLNTLENTMSLQDSLKKRNPISFADDNEKLFGNQATVTTSGSSSGVASFPGSQPTALSNGTSHRITLRDDNVLLPKNMRKRGSGASGGDLLGATHSFNEPIITHETTFLTILIRIAQKVKDGINSFFFPSAVTSQEHRPQLSIIEAWSISKKRQAEALVPLPVCHAECIISLMGLLINAIDEDPKGGVVSSVGEVLKTLERSVGALGKFADWNPDSKKTTEDEKETPDGISILYDLSISAFLEIVLKYNVLLNDVYLDEDVVKLSKWVLDMCSK</sequence>
<evidence type="ECO:0000256" key="10">
    <source>
        <dbReference type="ARBA" id="ARBA00023132"/>
    </source>
</evidence>
<evidence type="ECO:0000256" key="7">
    <source>
        <dbReference type="ARBA" id="ARBA00022927"/>
    </source>
</evidence>
<protein>
    <recommendedName>
        <fullName evidence="17">Nucleoporin NDC1</fullName>
    </recommendedName>
</protein>
<dbReference type="GO" id="GO:0051028">
    <property type="term" value="P:mRNA transport"/>
    <property type="evidence" value="ECO:0007669"/>
    <property type="project" value="UniProtKB-KW"/>
</dbReference>
<evidence type="ECO:0008006" key="17">
    <source>
        <dbReference type="Google" id="ProtNLM"/>
    </source>
</evidence>
<dbReference type="PANTHER" id="PTHR13269:SF6">
    <property type="entry name" value="NUCLEOPORIN NDC1"/>
    <property type="match status" value="1"/>
</dbReference>
<evidence type="ECO:0000256" key="5">
    <source>
        <dbReference type="ARBA" id="ARBA00022692"/>
    </source>
</evidence>
<keyword evidence="10" id="KW-0906">Nuclear pore complex</keyword>
<evidence type="ECO:0000313" key="15">
    <source>
        <dbReference type="EMBL" id="GAV54087.1"/>
    </source>
</evidence>
<evidence type="ECO:0000256" key="11">
    <source>
        <dbReference type="ARBA" id="ARBA00023136"/>
    </source>
</evidence>
<evidence type="ECO:0000256" key="8">
    <source>
        <dbReference type="ARBA" id="ARBA00022989"/>
    </source>
</evidence>
<reference evidence="15 16" key="1">
    <citation type="submission" date="2016-08" db="EMBL/GenBank/DDBJ databases">
        <title>Draft genome sequence of allopolyploid Zygosaccharomyces rouxii.</title>
        <authorList>
            <person name="Watanabe J."/>
            <person name="Uehara K."/>
            <person name="Mogi Y."/>
            <person name="Tsukioka Y."/>
        </authorList>
    </citation>
    <scope>NUCLEOTIDE SEQUENCE [LARGE SCALE GENOMIC DNA]</scope>
    <source>
        <strain evidence="15 16">NBRC 110957</strain>
    </source>
</reference>
<feature type="transmembrane region" description="Helical" evidence="14">
    <location>
        <begin position="29"/>
        <end position="48"/>
    </location>
</feature>
<evidence type="ECO:0000256" key="3">
    <source>
        <dbReference type="ARBA" id="ARBA00005760"/>
    </source>
</evidence>
<keyword evidence="7" id="KW-0653">Protein transport</keyword>
<organism evidence="15 16">
    <name type="scientific">Zygosaccharomyces rouxii</name>
    <dbReference type="NCBI Taxonomy" id="4956"/>
    <lineage>
        <taxon>Eukaryota</taxon>
        <taxon>Fungi</taxon>
        <taxon>Dikarya</taxon>
        <taxon>Ascomycota</taxon>
        <taxon>Saccharomycotina</taxon>
        <taxon>Saccharomycetes</taxon>
        <taxon>Saccharomycetales</taxon>
        <taxon>Saccharomycetaceae</taxon>
        <taxon>Zygosaccharomyces</taxon>
    </lineage>
</organism>
<proteinExistence type="inferred from homology"/>
<dbReference type="PANTHER" id="PTHR13269">
    <property type="entry name" value="NUCLEOPORIN NDC1"/>
    <property type="match status" value="1"/>
</dbReference>
<name>A0A1Q3AEC9_ZYGRO</name>
<feature type="transmembrane region" description="Helical" evidence="14">
    <location>
        <begin position="196"/>
        <end position="218"/>
    </location>
</feature>
<dbReference type="AlphaFoldDB" id="A0A1Q3AEC9"/>
<evidence type="ECO:0000256" key="9">
    <source>
        <dbReference type="ARBA" id="ARBA00023010"/>
    </source>
</evidence>
<comment type="caution">
    <text evidence="15">The sequence shown here is derived from an EMBL/GenBank/DDBJ whole genome shotgun (WGS) entry which is preliminary data.</text>
</comment>
<feature type="transmembrane region" description="Helical" evidence="14">
    <location>
        <begin position="98"/>
        <end position="124"/>
    </location>
</feature>
<evidence type="ECO:0000256" key="14">
    <source>
        <dbReference type="SAM" id="Phobius"/>
    </source>
</evidence>
<dbReference type="GO" id="GO:0070631">
    <property type="term" value="P:spindle pole body localization"/>
    <property type="evidence" value="ECO:0007669"/>
    <property type="project" value="TreeGrafter"/>
</dbReference>
<gene>
    <name evidence="15" type="ORF">ZYGR_0AK05890</name>
</gene>
<comment type="subcellular location">
    <subcellularLocation>
        <location evidence="1">Nucleus membrane</location>
        <topology evidence="1">Multi-pass membrane protein</topology>
    </subcellularLocation>
    <subcellularLocation>
        <location evidence="2">Nucleus</location>
        <location evidence="2">Nuclear pore complex</location>
    </subcellularLocation>
</comment>
<feature type="transmembrane region" description="Helical" evidence="14">
    <location>
        <begin position="60"/>
        <end position="78"/>
    </location>
</feature>
<keyword evidence="12" id="KW-0539">Nucleus</keyword>
<dbReference type="EMBL" id="BDGX01000037">
    <property type="protein sequence ID" value="GAV54087.1"/>
    <property type="molecule type" value="Genomic_DNA"/>
</dbReference>
<dbReference type="InterPro" id="IPR019049">
    <property type="entry name" value="Nucleoporin_prot_Ndc1/Nup"/>
</dbReference>
<keyword evidence="6" id="KW-0509">mRNA transport</keyword>
<dbReference type="Pfam" id="PF09531">
    <property type="entry name" value="Ndc1_Nup"/>
    <property type="match status" value="1"/>
</dbReference>
<feature type="region of interest" description="Disordered" evidence="13">
    <location>
        <begin position="374"/>
        <end position="396"/>
    </location>
</feature>
<comment type="similarity">
    <text evidence="3">Belongs to the NDC1 family.</text>
</comment>
<dbReference type="OrthoDB" id="67850at2759"/>